<dbReference type="PANTHER" id="PTHR35895">
    <property type="entry name" value="CHROMOSOME 16, WHOLE GENOME SHOTGUN SEQUENCE"/>
    <property type="match status" value="1"/>
</dbReference>
<feature type="domain" description="Tag1-like fifth Ig-like" evidence="5">
    <location>
        <begin position="739"/>
        <end position="851"/>
    </location>
</feature>
<feature type="compositionally biased region" description="Low complexity" evidence="1">
    <location>
        <begin position="26"/>
        <end position="41"/>
    </location>
</feature>
<evidence type="ECO:0000313" key="6">
    <source>
        <dbReference type="EMBL" id="KAJ2907149.1"/>
    </source>
</evidence>
<gene>
    <name evidence="6" type="ORF">MKZ38_007664</name>
</gene>
<feature type="transmembrane region" description="Helical" evidence="2">
    <location>
        <begin position="78"/>
        <end position="100"/>
    </location>
</feature>
<reference evidence="6" key="1">
    <citation type="submission" date="2022-07" db="EMBL/GenBank/DDBJ databases">
        <title>Draft genome sequence of Zalerion maritima ATCC 34329, a (micro)plastics degrading marine fungus.</title>
        <authorList>
            <person name="Paco A."/>
            <person name="Goncalves M.F.M."/>
            <person name="Rocha-Santos T.A.P."/>
            <person name="Alves A."/>
        </authorList>
    </citation>
    <scope>NUCLEOTIDE SEQUENCE</scope>
    <source>
        <strain evidence="6">ATCC 34329</strain>
    </source>
</reference>
<feature type="domain" description="Tag1-like fourth Ig-like" evidence="4">
    <location>
        <begin position="602"/>
        <end position="714"/>
    </location>
</feature>
<evidence type="ECO:0000256" key="1">
    <source>
        <dbReference type="SAM" id="MobiDB-lite"/>
    </source>
</evidence>
<accession>A0AAD5S6F4</accession>
<dbReference type="PANTHER" id="PTHR35895:SF3">
    <property type="entry name" value="PRE-RRNA PROCESSING PROTEIN"/>
    <property type="match status" value="1"/>
</dbReference>
<dbReference type="InterPro" id="IPR055011">
    <property type="entry name" value="Tag1_C"/>
</dbReference>
<proteinExistence type="predicted"/>
<sequence length="863" mass="94198">MADDEASPLLTSDASPRAEETASSGPLLESTPLLSDSSSTPRYDGTEDTREYTASVLSAASSRSSQRSKSSKHGTRRISYIAMFILAVLMIAIMILAFILPDAVQEYAKEAAVLEPTNLSIEEITMNGVRARVQANFRLDANRVGNNAVRRVGRAVTWVVREVGNEETEVNVYLPEYDGVLLGTATVPPLAFKLRGGKTTTVDFVTDIKPGDAEGYRGIVNQWLDGKLHELRLQAKAQVPIRSGILPLGTHAISESLVFEGQSLYRSFSSLFFTKKVPSLPKYNITRINVHDVPVPGEDKMQLGADVTITAFNKYPVSLYFPKLAFELLVPSCQPYDQILVAAALTSPVEVHANSDVELNVRGIVKEIPKSLVRVCPHSESSPLDMFLDHYMHGEDATVYVRGGKQLSVPDWVGDILSSITVPIPFPGHNFDSILKEFSLTDVDFTLPDPFAEPGDPNADPKVSGTILVTAAIPSEMNFQVNVTNIRATSDVFYRKKKFGELNVRDWQPANSTETKVSELKIQSRITDAPLNIINSDVFSEVVQEVLFGNDKLMLDIKALVDVKVETVLGQLVLKDVPAEGKIPVKRLPRSLPGGPLDGLDPQVGDVKIIDTTKNSVTIQALVNVTNPTPYTATIPYVNIHVLCNNSIVGEATARGLKMKRGNNTNVLVEATWDPSMGGGDGPRVGRNLISQYLSGWNTTLTIKAHRNSIPSAPVLGEALSHLNITVDTPKLQLPGETEDDKSRFIRDATFHIFSSTASFTLVSPLQHNTLYITSVNATAYYNHTDPVGHIKHDLPFEAPPGVSETPKLPVDWSMGSVGYDALKKALGSQLKLDAFAIVGVRVDSWVETVWYQGKGIGAHIRM</sequence>
<organism evidence="6 7">
    <name type="scientific">Zalerion maritima</name>
    <dbReference type="NCBI Taxonomy" id="339359"/>
    <lineage>
        <taxon>Eukaryota</taxon>
        <taxon>Fungi</taxon>
        <taxon>Dikarya</taxon>
        <taxon>Ascomycota</taxon>
        <taxon>Pezizomycotina</taxon>
        <taxon>Sordariomycetes</taxon>
        <taxon>Lulworthiomycetidae</taxon>
        <taxon>Lulworthiales</taxon>
        <taxon>Lulworthiaceae</taxon>
        <taxon>Zalerion</taxon>
    </lineage>
</organism>
<protein>
    <recommendedName>
        <fullName evidence="8">Pre-rRNA processing protein</fullName>
    </recommendedName>
</protein>
<comment type="caution">
    <text evidence="6">The sequence shown here is derived from an EMBL/GenBank/DDBJ whole genome shotgun (WGS) entry which is preliminary data.</text>
</comment>
<keyword evidence="2" id="KW-0812">Transmembrane</keyword>
<dbReference type="InterPro" id="IPR059065">
    <property type="entry name" value="Ig_Tag1-like_4th"/>
</dbReference>
<dbReference type="InterPro" id="IPR059066">
    <property type="entry name" value="Ig_Tag1-like_5th"/>
</dbReference>
<keyword evidence="7" id="KW-1185">Reference proteome</keyword>
<dbReference type="Proteomes" id="UP001201980">
    <property type="component" value="Unassembled WGS sequence"/>
</dbReference>
<evidence type="ECO:0000259" key="4">
    <source>
        <dbReference type="Pfam" id="PF26150"/>
    </source>
</evidence>
<dbReference type="Pfam" id="PF26174">
    <property type="entry name" value="LEA-2_1"/>
    <property type="match status" value="1"/>
</dbReference>
<dbReference type="EMBL" id="JAKWBI020000004">
    <property type="protein sequence ID" value="KAJ2907149.1"/>
    <property type="molecule type" value="Genomic_DNA"/>
</dbReference>
<keyword evidence="2" id="KW-1133">Transmembrane helix</keyword>
<keyword evidence="2" id="KW-0472">Membrane</keyword>
<name>A0AAD5S6F4_9PEZI</name>
<dbReference type="GO" id="GO:0000329">
    <property type="term" value="C:fungal-type vacuole membrane"/>
    <property type="evidence" value="ECO:0007669"/>
    <property type="project" value="InterPro"/>
</dbReference>
<feature type="region of interest" description="Disordered" evidence="1">
    <location>
        <begin position="1"/>
        <end position="50"/>
    </location>
</feature>
<dbReference type="Pfam" id="PF22786">
    <property type="entry name" value="Tag1_C"/>
    <property type="match status" value="1"/>
</dbReference>
<dbReference type="AlphaFoldDB" id="A0AAD5S6F4"/>
<evidence type="ECO:0000259" key="3">
    <source>
        <dbReference type="Pfam" id="PF22786"/>
    </source>
</evidence>
<dbReference type="Pfam" id="PF26150">
    <property type="entry name" value="LEA-2_4"/>
    <property type="match status" value="1"/>
</dbReference>
<dbReference type="Pfam" id="PF26153">
    <property type="entry name" value="LEA-2L_5"/>
    <property type="match status" value="1"/>
</dbReference>
<feature type="domain" description="Tag1 C-terminal" evidence="3">
    <location>
        <begin position="477"/>
        <end position="586"/>
    </location>
</feature>
<evidence type="ECO:0000313" key="7">
    <source>
        <dbReference type="Proteomes" id="UP001201980"/>
    </source>
</evidence>
<dbReference type="Gene3D" id="2.60.40.1820">
    <property type="match status" value="1"/>
</dbReference>
<dbReference type="InterPro" id="IPR046368">
    <property type="entry name" value="Tag1"/>
</dbReference>
<evidence type="ECO:0000259" key="5">
    <source>
        <dbReference type="Pfam" id="PF26153"/>
    </source>
</evidence>
<evidence type="ECO:0008006" key="8">
    <source>
        <dbReference type="Google" id="ProtNLM"/>
    </source>
</evidence>
<evidence type="ECO:0000256" key="2">
    <source>
        <dbReference type="SAM" id="Phobius"/>
    </source>
</evidence>